<accession>A0A1J9QMF1</accession>
<sequence>MRTAYILPTLATLTATISALPAPSAGATATLDATTAVNADVAAQVQAAMESAAADLALKIKADASANVNVARRGDQHQHNGAHAVADPNTRLTDLKGVAVADDKQGTEKVKAALGTKAQVKDGVLDLNAIAGTGASSLANQDDGSKSVASKRGAGASTQPQLVTVGAALNASVSAFLNKFAAELGVDLNVAASA</sequence>
<name>A0A1J9QMF1_9PEZI</name>
<protein>
    <submittedName>
        <fullName evidence="2">Uncharacterized protein</fullName>
    </submittedName>
</protein>
<proteinExistence type="predicted"/>
<dbReference type="RefSeq" id="XP_020125502.1">
    <property type="nucleotide sequence ID" value="XM_020279656.1"/>
</dbReference>
<evidence type="ECO:0000313" key="3">
    <source>
        <dbReference type="Proteomes" id="UP000183809"/>
    </source>
</evidence>
<dbReference type="AlphaFoldDB" id="A0A1J9QMF1"/>
<keyword evidence="1" id="KW-0732">Signal</keyword>
<dbReference type="GeneID" id="31019919"/>
<dbReference type="Proteomes" id="UP000183809">
    <property type="component" value="Unassembled WGS sequence"/>
</dbReference>
<evidence type="ECO:0000256" key="1">
    <source>
        <dbReference type="SAM" id="SignalP"/>
    </source>
</evidence>
<comment type="caution">
    <text evidence="2">The sequence shown here is derived from an EMBL/GenBank/DDBJ whole genome shotgun (WGS) entry which is preliminary data.</text>
</comment>
<dbReference type="EMBL" id="MNUE01000087">
    <property type="protein sequence ID" value="OJD29242.1"/>
    <property type="molecule type" value="Genomic_DNA"/>
</dbReference>
<organism evidence="2 3">
    <name type="scientific">Diplodia corticola</name>
    <dbReference type="NCBI Taxonomy" id="236234"/>
    <lineage>
        <taxon>Eukaryota</taxon>
        <taxon>Fungi</taxon>
        <taxon>Dikarya</taxon>
        <taxon>Ascomycota</taxon>
        <taxon>Pezizomycotina</taxon>
        <taxon>Dothideomycetes</taxon>
        <taxon>Dothideomycetes incertae sedis</taxon>
        <taxon>Botryosphaeriales</taxon>
        <taxon>Botryosphaeriaceae</taxon>
        <taxon>Diplodia</taxon>
    </lineage>
</organism>
<feature type="signal peptide" evidence="1">
    <location>
        <begin position="1"/>
        <end position="19"/>
    </location>
</feature>
<evidence type="ECO:0000313" key="2">
    <source>
        <dbReference type="EMBL" id="OJD29242.1"/>
    </source>
</evidence>
<gene>
    <name evidence="2" type="ORF">BKCO1_8700027</name>
</gene>
<reference evidence="2 3" key="1">
    <citation type="submission" date="2016-10" db="EMBL/GenBank/DDBJ databases">
        <title>Proteomics and genomics reveal pathogen-plant mechanisms compatible with a hemibiotrophic lifestyle of Diplodia corticola.</title>
        <authorList>
            <person name="Fernandes I."/>
            <person name="De Jonge R."/>
            <person name="Van De Peer Y."/>
            <person name="Devreese B."/>
            <person name="Alves A."/>
            <person name="Esteves A.C."/>
        </authorList>
    </citation>
    <scope>NUCLEOTIDE SEQUENCE [LARGE SCALE GENOMIC DNA]</scope>
    <source>
        <strain evidence="2 3">CBS 112549</strain>
    </source>
</reference>
<keyword evidence="3" id="KW-1185">Reference proteome</keyword>
<feature type="chain" id="PRO_5012860008" evidence="1">
    <location>
        <begin position="20"/>
        <end position="194"/>
    </location>
</feature>